<feature type="compositionally biased region" description="Polar residues" evidence="1">
    <location>
        <begin position="1"/>
        <end position="13"/>
    </location>
</feature>
<reference evidence="2" key="1">
    <citation type="submission" date="2023-01" db="EMBL/GenBank/DDBJ databases">
        <title>Genome assembly of the deep-sea coral Lophelia pertusa.</title>
        <authorList>
            <person name="Herrera S."/>
            <person name="Cordes E."/>
        </authorList>
    </citation>
    <scope>NUCLEOTIDE SEQUENCE</scope>
    <source>
        <strain evidence="2">USNM1676648</strain>
        <tissue evidence="2">Polyp</tissue>
    </source>
</reference>
<dbReference type="OrthoDB" id="10258312at2759"/>
<feature type="region of interest" description="Disordered" evidence="1">
    <location>
        <begin position="1"/>
        <end position="40"/>
    </location>
</feature>
<dbReference type="AlphaFoldDB" id="A0A9W9ZEC2"/>
<comment type="caution">
    <text evidence="2">The sequence shown here is derived from an EMBL/GenBank/DDBJ whole genome shotgun (WGS) entry which is preliminary data.</text>
</comment>
<organism evidence="2 3">
    <name type="scientific">Desmophyllum pertusum</name>
    <dbReference type="NCBI Taxonomy" id="174260"/>
    <lineage>
        <taxon>Eukaryota</taxon>
        <taxon>Metazoa</taxon>
        <taxon>Cnidaria</taxon>
        <taxon>Anthozoa</taxon>
        <taxon>Hexacorallia</taxon>
        <taxon>Scleractinia</taxon>
        <taxon>Caryophylliina</taxon>
        <taxon>Caryophylliidae</taxon>
        <taxon>Desmophyllum</taxon>
    </lineage>
</organism>
<evidence type="ECO:0000256" key="1">
    <source>
        <dbReference type="SAM" id="MobiDB-lite"/>
    </source>
</evidence>
<accession>A0A9W9ZEC2</accession>
<keyword evidence="3" id="KW-1185">Reference proteome</keyword>
<evidence type="ECO:0000313" key="3">
    <source>
        <dbReference type="Proteomes" id="UP001163046"/>
    </source>
</evidence>
<name>A0A9W9ZEC2_9CNID</name>
<dbReference type="EMBL" id="MU826354">
    <property type="protein sequence ID" value="KAJ7380163.1"/>
    <property type="molecule type" value="Genomic_DNA"/>
</dbReference>
<evidence type="ECO:0000313" key="2">
    <source>
        <dbReference type="EMBL" id="KAJ7380163.1"/>
    </source>
</evidence>
<proteinExistence type="predicted"/>
<sequence length="99" mass="11140">MEKQLSRVQSGQQGVAKGRGKGYGTESAVQERQAKTEDSEELATKLAIQTDENDALKEALNSTLKAKEEDLKFYQEMMDQTKKIFLQGLRQFRQNSAPS</sequence>
<dbReference type="Proteomes" id="UP001163046">
    <property type="component" value="Unassembled WGS sequence"/>
</dbReference>
<protein>
    <submittedName>
        <fullName evidence="2">Coiled-coil domain-containing protein 13</fullName>
    </submittedName>
</protein>
<gene>
    <name evidence="2" type="primary">CCDC13_1</name>
    <name evidence="2" type="ORF">OS493_010874</name>
</gene>